<proteinExistence type="predicted"/>
<sequence>MDLNALDGNILPAARPHKTSQGSNPPDTSGLCLLDAAPGSTLTTYNATTFVVPFSSERGFGVQTATEDSSILATGQPLHNGRTNNDPTSASSWHADTQHQFGRNGFLSDQPPDGIRFGSMWQPSNPSAAGPEDTTASPVQERLPGRHASQMWPAARPRGAFADMATESNVIIPAQRLERLDGAAPAATMYTSPVAPSLRPSPFHPSSSGTQEDEARSQRPLFAFAPGQMWPTEPRHAVNWPAASSSWPPPHCVHTATQAAAEEELLDYARPCSPPVGHQNNSDNWASLRLHNDAALRADSDWQAERALHDVQPLPLPENVWDHYRISTEAGTSRQPTNQTWPYFQPASCRRPSNIVVSNSPCSHGQRLPYPVAPRQPETNNNNNNAHNSGWHLQQYEHDHAACLVHRLTWYENALATLPLLLENNAVACPSSLLSLPRPLQPSQLTPPTQPQFRRPSAGRVKTFQPMQMVFRERNRWTTSSGSGNSSSHYNIGTGIGTGRNGISGTPDPSPPPLPLGLPSASSYSTTSGGGNVLGPQPPLPPPLSPAEQQFRRRQGISLNYRGDVHNPHNRGDHVPAHCNTALFLTGLPPTPARGLPHAAAKVAFFTRAQAERLYARIAAGQLVFDGSPAAVTCTWNRDKKPPRRCVQADECRVLRIRGPRAFVNYAALTAYFAQKFRYDLESVQVLPPGPTGDKVTTKDHGEHGEHDEHDERDEQTMEWRFASFQSQAIAAKMALNQEHRAVRVTYGRDPLEWGEL</sequence>
<protein>
    <submittedName>
        <fullName evidence="2">Uncharacterized protein</fullName>
    </submittedName>
</protein>
<accession>A0A167QBR4</accession>
<feature type="region of interest" description="Disordered" evidence="1">
    <location>
        <begin position="75"/>
        <end position="94"/>
    </location>
</feature>
<feature type="region of interest" description="Disordered" evidence="1">
    <location>
        <begin position="476"/>
        <end position="550"/>
    </location>
</feature>
<dbReference type="Proteomes" id="UP000076874">
    <property type="component" value="Unassembled WGS sequence"/>
</dbReference>
<evidence type="ECO:0000313" key="3">
    <source>
        <dbReference type="Proteomes" id="UP000076874"/>
    </source>
</evidence>
<feature type="compositionally biased region" description="Low complexity" evidence="1">
    <location>
        <begin position="517"/>
        <end position="527"/>
    </location>
</feature>
<evidence type="ECO:0000256" key="1">
    <source>
        <dbReference type="SAM" id="MobiDB-lite"/>
    </source>
</evidence>
<dbReference type="AlphaFoldDB" id="A0A167QBR4"/>
<name>A0A167QBR4_9HYPO</name>
<feature type="region of interest" description="Disordered" evidence="1">
    <location>
        <begin position="688"/>
        <end position="716"/>
    </location>
</feature>
<feature type="region of interest" description="Disordered" evidence="1">
    <location>
        <begin position="119"/>
        <end position="139"/>
    </location>
</feature>
<feature type="compositionally biased region" description="Basic and acidic residues" evidence="1">
    <location>
        <begin position="696"/>
        <end position="716"/>
    </location>
</feature>
<feature type="region of interest" description="Disordered" evidence="1">
    <location>
        <begin position="1"/>
        <end position="27"/>
    </location>
</feature>
<feature type="compositionally biased region" description="Polar residues" evidence="1">
    <location>
        <begin position="81"/>
        <end position="94"/>
    </location>
</feature>
<feature type="compositionally biased region" description="Pro residues" evidence="1">
    <location>
        <begin position="536"/>
        <end position="545"/>
    </location>
</feature>
<gene>
    <name evidence="2" type="ORF">SPI_07147</name>
</gene>
<dbReference type="EMBL" id="AZHD01000014">
    <property type="protein sequence ID" value="OAA57488.1"/>
    <property type="molecule type" value="Genomic_DNA"/>
</dbReference>
<dbReference type="STRING" id="1081102.A0A167QBR4"/>
<feature type="region of interest" description="Disordered" evidence="1">
    <location>
        <begin position="191"/>
        <end position="217"/>
    </location>
</feature>
<reference evidence="2 3" key="1">
    <citation type="journal article" date="2016" name="Genome Biol. Evol.">
        <title>Divergent and convergent evolution of fungal pathogenicity.</title>
        <authorList>
            <person name="Shang Y."/>
            <person name="Xiao G."/>
            <person name="Zheng P."/>
            <person name="Cen K."/>
            <person name="Zhan S."/>
            <person name="Wang C."/>
        </authorList>
    </citation>
    <scope>NUCLEOTIDE SEQUENCE [LARGE SCALE GENOMIC DNA]</scope>
    <source>
        <strain evidence="2 3">RCEF 264</strain>
    </source>
</reference>
<keyword evidence="3" id="KW-1185">Reference proteome</keyword>
<dbReference type="OrthoDB" id="3508416at2759"/>
<organism evidence="2 3">
    <name type="scientific">Niveomyces insectorum RCEF 264</name>
    <dbReference type="NCBI Taxonomy" id="1081102"/>
    <lineage>
        <taxon>Eukaryota</taxon>
        <taxon>Fungi</taxon>
        <taxon>Dikarya</taxon>
        <taxon>Ascomycota</taxon>
        <taxon>Pezizomycotina</taxon>
        <taxon>Sordariomycetes</taxon>
        <taxon>Hypocreomycetidae</taxon>
        <taxon>Hypocreales</taxon>
        <taxon>Cordycipitaceae</taxon>
        <taxon>Niveomyces</taxon>
    </lineage>
</organism>
<evidence type="ECO:0000313" key="2">
    <source>
        <dbReference type="EMBL" id="OAA57488.1"/>
    </source>
</evidence>
<comment type="caution">
    <text evidence="2">The sequence shown here is derived from an EMBL/GenBank/DDBJ whole genome shotgun (WGS) entry which is preliminary data.</text>
</comment>
<feature type="region of interest" description="Disordered" evidence="1">
    <location>
        <begin position="439"/>
        <end position="458"/>
    </location>
</feature>